<dbReference type="Proteomes" id="UP000694845">
    <property type="component" value="Unplaced"/>
</dbReference>
<evidence type="ECO:0000313" key="13">
    <source>
        <dbReference type="Proteomes" id="UP000694845"/>
    </source>
</evidence>
<dbReference type="PANTHER" id="PTHR10390:SF44">
    <property type="entry name" value="SIX HOMEOBOX 4"/>
    <property type="match status" value="1"/>
</dbReference>
<dbReference type="PROSITE" id="PS50071">
    <property type="entry name" value="HOMEOBOX_2"/>
    <property type="match status" value="1"/>
</dbReference>
<dbReference type="GO" id="GO:0005737">
    <property type="term" value="C:cytoplasm"/>
    <property type="evidence" value="ECO:0007669"/>
    <property type="project" value="UniProtKB-SubCell"/>
</dbReference>
<feature type="domain" description="Homeobox" evidence="12">
    <location>
        <begin position="201"/>
        <end position="252"/>
    </location>
</feature>
<dbReference type="GeneID" id="110974283"/>
<dbReference type="CDD" id="cd00086">
    <property type="entry name" value="homeodomain"/>
    <property type="match status" value="1"/>
</dbReference>
<gene>
    <name evidence="14" type="primary">LOC110974283</name>
</gene>
<dbReference type="KEGG" id="aplc:110974283"/>
<protein>
    <submittedName>
        <fullName evidence="14">Homeobox protein SIX2-like</fullName>
    </submittedName>
</protein>
<evidence type="ECO:0000256" key="2">
    <source>
        <dbReference type="ARBA" id="ARBA00004496"/>
    </source>
</evidence>
<dbReference type="SUPFAM" id="SSF46689">
    <property type="entry name" value="Homeodomain-like"/>
    <property type="match status" value="1"/>
</dbReference>
<evidence type="ECO:0000259" key="12">
    <source>
        <dbReference type="PROSITE" id="PS50071"/>
    </source>
</evidence>
<dbReference type="RefSeq" id="XP_022081511.1">
    <property type="nucleotide sequence ID" value="XM_022225819.1"/>
</dbReference>
<keyword evidence="13" id="KW-1185">Reference proteome</keyword>
<evidence type="ECO:0000256" key="3">
    <source>
        <dbReference type="ARBA" id="ARBA00022473"/>
    </source>
</evidence>
<proteinExistence type="predicted"/>
<evidence type="ECO:0000256" key="1">
    <source>
        <dbReference type="ARBA" id="ARBA00004123"/>
    </source>
</evidence>
<feature type="region of interest" description="Disordered" evidence="11">
    <location>
        <begin position="330"/>
        <end position="351"/>
    </location>
</feature>
<dbReference type="SMART" id="SM00389">
    <property type="entry name" value="HOX"/>
    <property type="match status" value="1"/>
</dbReference>
<keyword evidence="8 9" id="KW-0539">Nucleus</keyword>
<name>A0A8B7XN77_ACAPL</name>
<evidence type="ECO:0000256" key="8">
    <source>
        <dbReference type="ARBA" id="ARBA00023242"/>
    </source>
</evidence>
<dbReference type="AlphaFoldDB" id="A0A8B7XN77"/>
<feature type="region of interest" description="Disordered" evidence="11">
    <location>
        <begin position="452"/>
        <end position="474"/>
    </location>
</feature>
<dbReference type="FunFam" id="1.10.10.60:FF:000085">
    <property type="entry name" value="SIX homeobox 5"/>
    <property type="match status" value="1"/>
</dbReference>
<keyword evidence="6 9" id="KW-0371">Homeobox</keyword>
<evidence type="ECO:0000256" key="9">
    <source>
        <dbReference type="PROSITE-ProRule" id="PRU00108"/>
    </source>
</evidence>
<dbReference type="PROSITE" id="PS00027">
    <property type="entry name" value="HOMEOBOX_1"/>
    <property type="match status" value="1"/>
</dbReference>
<dbReference type="InterPro" id="IPR009057">
    <property type="entry name" value="Homeodomain-like_sf"/>
</dbReference>
<dbReference type="GO" id="GO:0000981">
    <property type="term" value="F:DNA-binding transcription factor activity, RNA polymerase II-specific"/>
    <property type="evidence" value="ECO:0007669"/>
    <property type="project" value="InterPro"/>
</dbReference>
<dbReference type="OMA" id="PAMNTLE"/>
<dbReference type="GO" id="GO:0005667">
    <property type="term" value="C:transcription regulator complex"/>
    <property type="evidence" value="ECO:0007669"/>
    <property type="project" value="TreeGrafter"/>
</dbReference>
<dbReference type="InterPro" id="IPR017970">
    <property type="entry name" value="Homeobox_CS"/>
</dbReference>
<evidence type="ECO:0000256" key="11">
    <source>
        <dbReference type="SAM" id="MobiDB-lite"/>
    </source>
</evidence>
<dbReference type="Pfam" id="PF00046">
    <property type="entry name" value="Homeodomain"/>
    <property type="match status" value="1"/>
</dbReference>
<feature type="region of interest" description="Disordered" evidence="11">
    <location>
        <begin position="245"/>
        <end position="274"/>
    </location>
</feature>
<dbReference type="InterPro" id="IPR031701">
    <property type="entry name" value="SIX1_SD"/>
</dbReference>
<feature type="DNA-binding region" description="Homeobox" evidence="9">
    <location>
        <begin position="203"/>
        <end position="253"/>
    </location>
</feature>
<keyword evidence="4" id="KW-0805">Transcription regulation</keyword>
<dbReference type="Gene3D" id="1.10.10.60">
    <property type="entry name" value="Homeodomain-like"/>
    <property type="match status" value="1"/>
</dbReference>
<keyword evidence="5 9" id="KW-0238">DNA-binding</keyword>
<evidence type="ECO:0000256" key="5">
    <source>
        <dbReference type="ARBA" id="ARBA00023125"/>
    </source>
</evidence>
<evidence type="ECO:0000256" key="10">
    <source>
        <dbReference type="RuleBase" id="RU000682"/>
    </source>
</evidence>
<reference evidence="14" key="1">
    <citation type="submission" date="2025-08" db="UniProtKB">
        <authorList>
            <consortium name="RefSeq"/>
        </authorList>
    </citation>
    <scope>IDENTIFICATION</scope>
</reference>
<keyword evidence="3" id="KW-0217">Developmental protein</keyword>
<evidence type="ECO:0000256" key="6">
    <source>
        <dbReference type="ARBA" id="ARBA00023155"/>
    </source>
</evidence>
<keyword evidence="7" id="KW-0804">Transcription</keyword>
<evidence type="ECO:0000313" key="14">
    <source>
        <dbReference type="RefSeq" id="XP_022081511.1"/>
    </source>
</evidence>
<dbReference type="PANTHER" id="PTHR10390">
    <property type="entry name" value="HOMEOBOX PROTEIN SIX"/>
    <property type="match status" value="1"/>
</dbReference>
<evidence type="ECO:0000256" key="4">
    <source>
        <dbReference type="ARBA" id="ARBA00023015"/>
    </source>
</evidence>
<dbReference type="GO" id="GO:0005634">
    <property type="term" value="C:nucleus"/>
    <property type="evidence" value="ECO:0007669"/>
    <property type="project" value="UniProtKB-SubCell"/>
</dbReference>
<organism evidence="13 14">
    <name type="scientific">Acanthaster planci</name>
    <name type="common">Crown-of-thorns starfish</name>
    <dbReference type="NCBI Taxonomy" id="133434"/>
    <lineage>
        <taxon>Eukaryota</taxon>
        <taxon>Metazoa</taxon>
        <taxon>Echinodermata</taxon>
        <taxon>Eleutherozoa</taxon>
        <taxon>Asterozoa</taxon>
        <taxon>Asteroidea</taxon>
        <taxon>Valvatacea</taxon>
        <taxon>Valvatida</taxon>
        <taxon>Acanthasteridae</taxon>
        <taxon>Acanthaster</taxon>
    </lineage>
</organism>
<comment type="subcellular location">
    <subcellularLocation>
        <location evidence="2">Cytoplasm</location>
    </subcellularLocation>
    <subcellularLocation>
        <location evidence="1 9 10">Nucleus</location>
    </subcellularLocation>
</comment>
<dbReference type="InterPro" id="IPR001356">
    <property type="entry name" value="HD"/>
</dbReference>
<dbReference type="OrthoDB" id="3501850at2759"/>
<sequence>MNTDSQAETIELELEPAMNTLESDITISNDTSGAESTGMIQDLLNKRPNIDVNPCTDTTAATMTIADVGDKRAVNALSFSSQQIICVCEALLQEGNMERLAGFLWTLPSDESLQTNETVLRARAAVCYYRGNYKEMYSILQSYNFSSSFHTELQDLWYRGHYGEAEKSRGRGLGAVDKYRIRRKHPLPRTIWDGEETIYCFKEKSRKMLKECYQVNKYPTPEEKRNLAKVTGLTLTQVSNWFKNRRQRDRAPAGLSKGEEEVNNNMPVGVDEGKNSKFTFQTRVYMNEGNYNNNNSATTSPSRVTAKTVTPPVMMLTTPVSPAAACEGIKAEPAPPATNGPTNSSTSSHHDLTPMTDFPALGFKFLHDLAVMQQVVPVALSSGQSEAGTSAGNPLGTMLVNPSTLLGAAGGRGQSAYQVPALSMAPTLPFTLSPAAAAQLLESVATGYSNASSATPCTYNSSRSPAEGSSASTATIDSVSADIEVDENATRQQVQPQRVVESPMTIITTASG</sequence>
<accession>A0A8B7XN77</accession>
<dbReference type="Pfam" id="PF16878">
    <property type="entry name" value="SIX1_SD"/>
    <property type="match status" value="1"/>
</dbReference>
<dbReference type="GO" id="GO:0000978">
    <property type="term" value="F:RNA polymerase II cis-regulatory region sequence-specific DNA binding"/>
    <property type="evidence" value="ECO:0007669"/>
    <property type="project" value="TreeGrafter"/>
</dbReference>
<feature type="compositionally biased region" description="Low complexity" evidence="11">
    <location>
        <begin position="461"/>
        <end position="472"/>
    </location>
</feature>
<evidence type="ECO:0000256" key="7">
    <source>
        <dbReference type="ARBA" id="ARBA00023163"/>
    </source>
</evidence>